<dbReference type="STRING" id="10116.ENSRNOP00000072400"/>
<dbReference type="Pfam" id="PF01840">
    <property type="entry name" value="TCL1_MTCP1"/>
    <property type="match status" value="1"/>
</dbReference>
<dbReference type="Proteomes" id="UP000002494">
    <property type="component" value="Chromosome 18"/>
</dbReference>
<dbReference type="RGD" id="1561352">
    <property type="gene designation" value="Mtcp1"/>
</dbReference>
<organism evidence="2 3">
    <name type="scientific">Rattus norvegicus</name>
    <name type="common">Rat</name>
    <dbReference type="NCBI Taxonomy" id="10116"/>
    <lineage>
        <taxon>Eukaryota</taxon>
        <taxon>Metazoa</taxon>
        <taxon>Chordata</taxon>
        <taxon>Craniata</taxon>
        <taxon>Vertebrata</taxon>
        <taxon>Euteleostomi</taxon>
        <taxon>Mammalia</taxon>
        <taxon>Eutheria</taxon>
        <taxon>Euarchontoglires</taxon>
        <taxon>Glires</taxon>
        <taxon>Rodentia</taxon>
        <taxon>Myomorpha</taxon>
        <taxon>Muroidea</taxon>
        <taxon>Muridae</taxon>
        <taxon>Murinae</taxon>
        <taxon>Rattus</taxon>
    </lineage>
</organism>
<evidence type="ECO:0000256" key="1">
    <source>
        <dbReference type="ARBA" id="ARBA00006399"/>
    </source>
</evidence>
<evidence type="ECO:0000313" key="4">
    <source>
        <dbReference type="RGD" id="1561352"/>
    </source>
</evidence>
<dbReference type="InParanoid" id="A0A0G2K2W2"/>
<accession>A0A0G2K2W2</accession>
<dbReference type="GO" id="GO:0019901">
    <property type="term" value="F:protein kinase binding"/>
    <property type="evidence" value="ECO:0000266"/>
    <property type="project" value="RGD"/>
</dbReference>
<dbReference type="GO" id="GO:0043539">
    <property type="term" value="F:protein serine/threonine kinase activator activity"/>
    <property type="evidence" value="ECO:0000266"/>
    <property type="project" value="RGD"/>
</dbReference>
<evidence type="ECO:0000313" key="2">
    <source>
        <dbReference type="Ensembl" id="ENSRNOP00000072400.3"/>
    </source>
</evidence>
<dbReference type="PANTHER" id="PTHR14060">
    <property type="entry name" value="PROTEIN P13 MTCP-1"/>
    <property type="match status" value="1"/>
</dbReference>
<dbReference type="GeneTree" id="ENSGT00390000006885"/>
<reference evidence="2" key="2">
    <citation type="submission" date="2025-08" db="UniProtKB">
        <authorList>
            <consortium name="Ensembl"/>
        </authorList>
    </citation>
    <scope>IDENTIFICATION</scope>
    <source>
        <strain evidence="2">Brown Norway</strain>
    </source>
</reference>
<dbReference type="RGD" id="7647017">
    <property type="gene designation" value="Cmc4"/>
</dbReference>
<dbReference type="Bgee" id="ENSRNOG00000056435">
    <property type="expression patterns" value="Expressed in cerebellum and 19 other cell types or tissues"/>
</dbReference>
<dbReference type="GO" id="GO:0005739">
    <property type="term" value="C:mitochondrion"/>
    <property type="evidence" value="ECO:0000266"/>
    <property type="project" value="RGD"/>
</dbReference>
<dbReference type="SUPFAM" id="SSF50904">
    <property type="entry name" value="Oncogene products"/>
    <property type="match status" value="1"/>
</dbReference>
<evidence type="ECO:0000313" key="5">
    <source>
        <dbReference type="RGD" id="7647017"/>
    </source>
</evidence>
<dbReference type="GeneID" id="498814"/>
<dbReference type="AlphaFoldDB" id="A0A0G2K2W2"/>
<dbReference type="FunCoup" id="A0A0G2K2W2">
    <property type="interactions" value="40"/>
</dbReference>
<dbReference type="Ensembl" id="ENSRNOT00000084138.3">
    <property type="protein sequence ID" value="ENSRNOP00000072400.3"/>
    <property type="gene ID" value="ENSRNOG00000056435.3"/>
</dbReference>
<dbReference type="InterPro" id="IPR036672">
    <property type="entry name" value="TCL1_MTCP1_sf"/>
</dbReference>
<dbReference type="AGR" id="RGD:1561352"/>
<reference evidence="2" key="1">
    <citation type="submission" date="2024-01" db="EMBL/GenBank/DDBJ databases">
        <title>GRCr8: a new rat reference genome assembly contstructed from accurate long reads and long range scaffolding.</title>
        <authorList>
            <person name="Doris P.A."/>
            <person name="Kalbfleisch T."/>
            <person name="Li K."/>
            <person name="Howe K."/>
            <person name="Wood J."/>
        </authorList>
    </citation>
    <scope>NUCLEOTIDE SEQUENCE [LARGE SCALE GENOMIC DNA]</scope>
    <source>
        <strain evidence="2">Brown Norway</strain>
    </source>
</reference>
<dbReference type="AGR" id="RGD:7647017"/>
<dbReference type="RefSeq" id="XP_574098.2">
    <property type="nucleotide sequence ID" value="XM_574098.5"/>
</dbReference>
<evidence type="ECO:0000313" key="3">
    <source>
        <dbReference type="Proteomes" id="UP000002494"/>
    </source>
</evidence>
<reference evidence="2" key="3">
    <citation type="submission" date="2025-09" db="UniProtKB">
        <authorList>
            <consortium name="Ensembl"/>
        </authorList>
    </citation>
    <scope>IDENTIFICATION</scope>
    <source>
        <strain evidence="2">Brown Norway</strain>
    </source>
</reference>
<dbReference type="VEuPathDB" id="HostDB:ENSRNOG00000056435"/>
<dbReference type="InterPro" id="IPR004832">
    <property type="entry name" value="TCL1_MTCP1"/>
</dbReference>
<keyword evidence="3" id="KW-1185">Reference proteome</keyword>
<proteinExistence type="inferred from homology"/>
<dbReference type="GO" id="GO:0035556">
    <property type="term" value="P:intracellular signal transduction"/>
    <property type="evidence" value="ECO:0000266"/>
    <property type="project" value="RGD"/>
</dbReference>
<sequence length="107" mass="12399">MAREDTGAPPTRLWVHCEGVYRDEHQRTWVAAAEEDTATLKARVRRVPVPLGDASKPRDLLTSPLPLMWQLYPEGRYMDNKSRLWQIRRHSVVRGAQELLLQLLPET</sequence>
<comment type="similarity">
    <text evidence="1">Belongs to the TCL1 family.</text>
</comment>
<gene>
    <name evidence="2 5" type="primary">Cmc4</name>
    <name evidence="5" type="synonym">LOC102546764</name>
    <name evidence="4" type="synonym">Mtcp1</name>
</gene>
<dbReference type="Gene3D" id="2.40.15.10">
    <property type="entry name" value="TCL1/MTCP1"/>
    <property type="match status" value="1"/>
</dbReference>
<protein>
    <submittedName>
        <fullName evidence="2">C-X9-C motif containing 4</fullName>
    </submittedName>
</protein>
<dbReference type="PANTHER" id="PTHR14060:SF8">
    <property type="entry name" value="PROTEIN P13 MTCP-1"/>
    <property type="match status" value="1"/>
</dbReference>
<name>A0A0G2K2W2_RAT</name>